<accession>A0AAU9IXI0</accession>
<reference evidence="1" key="1">
    <citation type="submission" date="2021-09" db="EMBL/GenBank/DDBJ databases">
        <authorList>
            <consortium name="AG Swart"/>
            <person name="Singh M."/>
            <person name="Singh A."/>
            <person name="Seah K."/>
            <person name="Emmerich C."/>
        </authorList>
    </citation>
    <scope>NUCLEOTIDE SEQUENCE</scope>
    <source>
        <strain evidence="1">ATCC30299</strain>
    </source>
</reference>
<sequence>MHADVTNLYLFREKVMNSHFSIFHNLGSSYDPIQLVGSMCLLSKKAQVLEVSEVGALMESCTSAAILHKWG</sequence>
<dbReference type="EMBL" id="CAJZBQ010000009">
    <property type="protein sequence ID" value="CAG9313028.1"/>
    <property type="molecule type" value="Genomic_DNA"/>
</dbReference>
<protein>
    <submittedName>
        <fullName evidence="1">Uncharacterized protein</fullName>
    </submittedName>
</protein>
<proteinExistence type="predicted"/>
<evidence type="ECO:0000313" key="1">
    <source>
        <dbReference type="EMBL" id="CAG9313028.1"/>
    </source>
</evidence>
<organism evidence="1 2">
    <name type="scientific">Blepharisma stoltei</name>
    <dbReference type="NCBI Taxonomy" id="1481888"/>
    <lineage>
        <taxon>Eukaryota</taxon>
        <taxon>Sar</taxon>
        <taxon>Alveolata</taxon>
        <taxon>Ciliophora</taxon>
        <taxon>Postciliodesmatophora</taxon>
        <taxon>Heterotrichea</taxon>
        <taxon>Heterotrichida</taxon>
        <taxon>Blepharismidae</taxon>
        <taxon>Blepharisma</taxon>
    </lineage>
</organism>
<dbReference type="Proteomes" id="UP001162131">
    <property type="component" value="Unassembled WGS sequence"/>
</dbReference>
<gene>
    <name evidence="1" type="ORF">BSTOLATCC_MIC7813</name>
</gene>
<evidence type="ECO:0000313" key="2">
    <source>
        <dbReference type="Proteomes" id="UP001162131"/>
    </source>
</evidence>
<keyword evidence="2" id="KW-1185">Reference proteome</keyword>
<name>A0AAU9IXI0_9CILI</name>
<comment type="caution">
    <text evidence="1">The sequence shown here is derived from an EMBL/GenBank/DDBJ whole genome shotgun (WGS) entry which is preliminary data.</text>
</comment>
<dbReference type="AlphaFoldDB" id="A0AAU9IXI0"/>